<dbReference type="Proteomes" id="UP000198983">
    <property type="component" value="Chromosome I"/>
</dbReference>
<dbReference type="InterPro" id="IPR054028">
    <property type="entry name" value="TarS/TarP_linker"/>
</dbReference>
<dbReference type="Gene3D" id="3.90.550.10">
    <property type="entry name" value="Spore Coat Polysaccharide Biosynthesis Protein SpsA, Chain A"/>
    <property type="match status" value="1"/>
</dbReference>
<dbReference type="SUPFAM" id="SSF53448">
    <property type="entry name" value="Nucleotide-diphospho-sugar transferases"/>
    <property type="match status" value="1"/>
</dbReference>
<accession>A0A1H1PTA3</accession>
<proteinExistence type="predicted"/>
<dbReference type="GO" id="GO:0016740">
    <property type="term" value="F:transferase activity"/>
    <property type="evidence" value="ECO:0007669"/>
    <property type="project" value="UniProtKB-KW"/>
</dbReference>
<dbReference type="PANTHER" id="PTHR43685">
    <property type="entry name" value="GLYCOSYLTRANSFERASE"/>
    <property type="match status" value="1"/>
</dbReference>
<protein>
    <submittedName>
        <fullName evidence="3">Glycosyltransferase involved in cell wall bisynthesis</fullName>
    </submittedName>
</protein>
<name>A0A1H1PTA3_9ACTN</name>
<dbReference type="InterPro" id="IPR050834">
    <property type="entry name" value="Glycosyltransf_2"/>
</dbReference>
<dbReference type="Pfam" id="PF22181">
    <property type="entry name" value="TarS_linker"/>
    <property type="match status" value="1"/>
</dbReference>
<feature type="domain" description="Glycosyltransferase 2-like" evidence="1">
    <location>
        <begin position="6"/>
        <end position="134"/>
    </location>
</feature>
<dbReference type="CDD" id="cd00761">
    <property type="entry name" value="Glyco_tranf_GTA_type"/>
    <property type="match status" value="1"/>
</dbReference>
<evidence type="ECO:0000259" key="2">
    <source>
        <dbReference type="Pfam" id="PF22181"/>
    </source>
</evidence>
<evidence type="ECO:0000313" key="3">
    <source>
        <dbReference type="EMBL" id="SDS14375.1"/>
    </source>
</evidence>
<dbReference type="PANTHER" id="PTHR43685:SF11">
    <property type="entry name" value="GLYCOSYLTRANSFERASE TAGX-RELATED"/>
    <property type="match status" value="1"/>
</dbReference>
<dbReference type="AlphaFoldDB" id="A0A1H1PTA3"/>
<gene>
    <name evidence="3" type="ORF">SAMN04489717_1757</name>
</gene>
<feature type="domain" description="TarS/TarP linker" evidence="2">
    <location>
        <begin position="220"/>
        <end position="320"/>
    </location>
</feature>
<dbReference type="RefSeq" id="WP_092652252.1">
    <property type="nucleotide sequence ID" value="NZ_LT629732.1"/>
</dbReference>
<sequence length="508" mass="56755">MGVKVSVVVPVHNLGPDLDACLESLLGQSLGSGEYEILMVDDGSHDGTAQRLEKLGRLHPPLRAIMAAHTGGPGRPRNIGIERAQGEYVYFLDPDDRLTPNALERMCATAARTNADVVIGKLVGHGGRPVSRHVFRASRDQADLVEDQLFGLLTPHMLFRAAFLAEHHLRFAEGAAWLGDQLFVAQAYFRAKVISVLADEVCCHWIRRPEREQASRRFDPRAYYRALRGVLDVVDSHTAPGDERDQIYAHWYDAEMLRLLGGRTFGGLPVRYRQHLLYREVGKLAEERFGPAVEAWLPLSMRVRAQLLRAGAYADIARLARAERELTVVPTLERVNWDGEHLLIRVSGRLSYADGRPVTFRRLGGRLLWQPPVPLRVDVPEDAYDVTAAISRSRLDVYVQNRNDSGDYRLPTTSHLVPDTADEAEQVMLRGTARLDPRVAKAGRPLEDGLWDCFVRAESCGWDVQRRIARPSLYQTEPPCPSQVVGTGTLVEPHWTTLGNLSVRVAAT</sequence>
<keyword evidence="4" id="KW-1185">Reference proteome</keyword>
<dbReference type="EMBL" id="LT629732">
    <property type="protein sequence ID" value="SDS14375.1"/>
    <property type="molecule type" value="Genomic_DNA"/>
</dbReference>
<keyword evidence="3" id="KW-0808">Transferase</keyword>
<organism evidence="3 4">
    <name type="scientific">Actinopolymorpha singaporensis</name>
    <dbReference type="NCBI Taxonomy" id="117157"/>
    <lineage>
        <taxon>Bacteria</taxon>
        <taxon>Bacillati</taxon>
        <taxon>Actinomycetota</taxon>
        <taxon>Actinomycetes</taxon>
        <taxon>Propionibacteriales</taxon>
        <taxon>Actinopolymorphaceae</taxon>
        <taxon>Actinopolymorpha</taxon>
    </lineage>
</organism>
<dbReference type="STRING" id="117157.SAMN04489717_1757"/>
<dbReference type="InterPro" id="IPR001173">
    <property type="entry name" value="Glyco_trans_2-like"/>
</dbReference>
<dbReference type="Pfam" id="PF00535">
    <property type="entry name" value="Glycos_transf_2"/>
    <property type="match status" value="1"/>
</dbReference>
<reference evidence="3 4" key="1">
    <citation type="submission" date="2016-10" db="EMBL/GenBank/DDBJ databases">
        <authorList>
            <person name="de Groot N.N."/>
        </authorList>
    </citation>
    <scope>NUCLEOTIDE SEQUENCE [LARGE SCALE GENOMIC DNA]</scope>
    <source>
        <strain evidence="3 4">DSM 22024</strain>
    </source>
</reference>
<dbReference type="OrthoDB" id="2676521at2"/>
<dbReference type="InterPro" id="IPR029044">
    <property type="entry name" value="Nucleotide-diphossugar_trans"/>
</dbReference>
<evidence type="ECO:0000313" key="4">
    <source>
        <dbReference type="Proteomes" id="UP000198983"/>
    </source>
</evidence>
<evidence type="ECO:0000259" key="1">
    <source>
        <dbReference type="Pfam" id="PF00535"/>
    </source>
</evidence>